<feature type="active site" description="Charge relay system" evidence="5">
    <location>
        <position position="249"/>
    </location>
</feature>
<proteinExistence type="inferred from homology"/>
<evidence type="ECO:0000256" key="4">
    <source>
        <dbReference type="ARBA" id="ARBA00022825"/>
    </source>
</evidence>
<keyword evidence="2 5" id="KW-0645">Protease</keyword>
<dbReference type="InterPro" id="IPR000209">
    <property type="entry name" value="Peptidase_S8/S53_dom"/>
</dbReference>
<name>K7RMB6_THEOS</name>
<dbReference type="PROSITE" id="PS00138">
    <property type="entry name" value="SUBTILASE_SER"/>
    <property type="match status" value="1"/>
</dbReference>
<keyword evidence="7" id="KW-0614">Plasmid</keyword>
<sequence>MRGTWILLFSLALGGCGLEGPRVLRLSLPQAELTAEAGARVELPVEVEARRVRARLWVEGLPEGFAPPPLPLEEGKRTLALSLLAREPGTYAARVVAEGDGLRREAPFQLRVAARPESVLEGVVYVGVAQALAPQGVGGGIRPCPEGCPGKPLGGGWYRVPKGGLPDRPVRAQGGEGEPLFPRQWGLALAGFPEAWARGRGEGVVVAVPDTGVLTAHPDLQGALLPGLDLVDGDADPEEPVVGGLQSFHGSHVASIVAAPWNGVGMAGASQARLLPIRVLDTEGSGRESDLILALRWAAGFPVEGLPPNPHPARVVNLSLAGAGPCSAPLQEAIDEARARGVLVVAAAGNQGEDYRDYFPANCRGVLPVGAVGPDGRLAPYSNRGAPLLAPGGNLGLGLEAGVLGAGFLPGQGMGWRHLQGTSQAAPHVAAALALLLGMGADPEAALGALLAGARRGPEGLLLHLPGALLALEGGGVALEVAGSLELRPGEAGFLPVRVLSPTPVPVEVHPEGGLSAYLSPNPAKGEAVLRVYAPEATPPGLYRVRLRAEGQEAVAEARVAQAPEARVLLEACPLSGACQTLTLPREGGPFRLEVPPGPHRLLAFLDRDGDGALDREEPWAEVQVSAPARGVKLLVR</sequence>
<dbReference type="RefSeq" id="WP_015065493.1">
    <property type="nucleotide sequence ID" value="NC_019388.1"/>
</dbReference>
<dbReference type="PANTHER" id="PTHR43806">
    <property type="entry name" value="PEPTIDASE S8"/>
    <property type="match status" value="1"/>
</dbReference>
<evidence type="ECO:0000256" key="3">
    <source>
        <dbReference type="ARBA" id="ARBA00022801"/>
    </source>
</evidence>
<dbReference type="Gene3D" id="3.40.50.200">
    <property type="entry name" value="Peptidase S8/S53 domain"/>
    <property type="match status" value="1"/>
</dbReference>
<dbReference type="KEGG" id="tos:Theos_2545"/>
<keyword evidence="4 5" id="KW-0720">Serine protease</keyword>
<protein>
    <submittedName>
        <fullName evidence="7">Subtilisin-like serine protease</fullName>
    </submittedName>
</protein>
<feature type="domain" description="Peptidase S8/S53" evidence="6">
    <location>
        <begin position="201"/>
        <end position="437"/>
    </location>
</feature>
<feature type="active site" description="Charge relay system" evidence="5">
    <location>
        <position position="423"/>
    </location>
</feature>
<dbReference type="InterPro" id="IPR015500">
    <property type="entry name" value="Peptidase_S8_subtilisin-rel"/>
</dbReference>
<dbReference type="PROSITE" id="PS51892">
    <property type="entry name" value="SUBTILASE"/>
    <property type="match status" value="1"/>
</dbReference>
<dbReference type="InterPro" id="IPR036852">
    <property type="entry name" value="Peptidase_S8/S53_dom_sf"/>
</dbReference>
<evidence type="ECO:0000256" key="2">
    <source>
        <dbReference type="ARBA" id="ARBA00022670"/>
    </source>
</evidence>
<keyword evidence="3 5" id="KW-0378">Hydrolase</keyword>
<evidence type="ECO:0000313" key="7">
    <source>
        <dbReference type="EMBL" id="AFV77517.1"/>
    </source>
</evidence>
<comment type="similarity">
    <text evidence="1 5">Belongs to the peptidase S8 family.</text>
</comment>
<evidence type="ECO:0000313" key="8">
    <source>
        <dbReference type="Proteomes" id="UP000000211"/>
    </source>
</evidence>
<dbReference type="HOGENOM" id="CLU_429556_0_0_0"/>
<dbReference type="GO" id="GO:0004252">
    <property type="term" value="F:serine-type endopeptidase activity"/>
    <property type="evidence" value="ECO:0007669"/>
    <property type="project" value="UniProtKB-UniRule"/>
</dbReference>
<geneLocation type="plasmid" evidence="7 8">
    <name>pTHEOS02</name>
</geneLocation>
<dbReference type="PRINTS" id="PR00723">
    <property type="entry name" value="SUBTILISIN"/>
</dbReference>
<evidence type="ECO:0000256" key="5">
    <source>
        <dbReference type="PROSITE-ProRule" id="PRU01240"/>
    </source>
</evidence>
<dbReference type="PROSITE" id="PS51257">
    <property type="entry name" value="PROKAR_LIPOPROTEIN"/>
    <property type="match status" value="1"/>
</dbReference>
<dbReference type="InterPro" id="IPR023828">
    <property type="entry name" value="Peptidase_S8_Ser-AS"/>
</dbReference>
<evidence type="ECO:0000256" key="1">
    <source>
        <dbReference type="ARBA" id="ARBA00011073"/>
    </source>
</evidence>
<dbReference type="Proteomes" id="UP000000211">
    <property type="component" value="Plasmid pTHEOS02"/>
</dbReference>
<dbReference type="PANTHER" id="PTHR43806:SF11">
    <property type="entry name" value="CEREVISIN-RELATED"/>
    <property type="match status" value="1"/>
</dbReference>
<dbReference type="OrthoDB" id="9814383at2"/>
<gene>
    <name evidence="7" type="ORF">Theos_2545</name>
</gene>
<organism evidence="7 8">
    <name type="scientific">Thermus oshimai JL-2</name>
    <dbReference type="NCBI Taxonomy" id="751945"/>
    <lineage>
        <taxon>Bacteria</taxon>
        <taxon>Thermotogati</taxon>
        <taxon>Deinococcota</taxon>
        <taxon>Deinococci</taxon>
        <taxon>Thermales</taxon>
        <taxon>Thermaceae</taxon>
        <taxon>Thermus</taxon>
    </lineage>
</organism>
<accession>K7RMB6</accession>
<keyword evidence="8" id="KW-1185">Reference proteome</keyword>
<dbReference type="EMBL" id="CP003251">
    <property type="protein sequence ID" value="AFV77517.1"/>
    <property type="molecule type" value="Genomic_DNA"/>
</dbReference>
<dbReference type="InterPro" id="IPR050131">
    <property type="entry name" value="Peptidase_S8_subtilisin-like"/>
</dbReference>
<dbReference type="PATRIC" id="fig|751945.3.peg.2487"/>
<feature type="active site" description="Charge relay system" evidence="5">
    <location>
        <position position="210"/>
    </location>
</feature>
<evidence type="ECO:0000259" key="6">
    <source>
        <dbReference type="Pfam" id="PF00082"/>
    </source>
</evidence>
<dbReference type="SUPFAM" id="SSF52743">
    <property type="entry name" value="Subtilisin-like"/>
    <property type="match status" value="1"/>
</dbReference>
<dbReference type="AlphaFoldDB" id="K7RMB6"/>
<reference evidence="7 8" key="1">
    <citation type="journal article" date="2013" name="Genome Announc.">
        <title>Whole Genome Sequencing of Thermus oshimai JL-2 and Thermus thermophilus JL-18, Incomplete Denitrifiers from the United States Great Basin.</title>
        <authorList>
            <person name="Murugapiran S.K."/>
            <person name="Huntemann M."/>
            <person name="Wei C.L."/>
            <person name="Han J."/>
            <person name="Detter J.C."/>
            <person name="Han C.S."/>
            <person name="Erkkila T.H."/>
            <person name="Teshima H."/>
            <person name="Chen A."/>
            <person name="Kyrpides N."/>
            <person name="Mavrommatis K."/>
            <person name="Markowitz V."/>
            <person name="Szeto E."/>
            <person name="Ivanova N."/>
            <person name="Pagani I."/>
            <person name="Lam J."/>
            <person name="McDonald A.I."/>
            <person name="Dodsworth J.A."/>
            <person name="Pati A."/>
            <person name="Goodwin L."/>
            <person name="Peters L."/>
            <person name="Pitluck S."/>
            <person name="Woyke T."/>
            <person name="Hedlund B.P."/>
        </authorList>
    </citation>
    <scope>NUCLEOTIDE SEQUENCE</scope>
    <source>
        <strain evidence="7 8">JL-2</strain>
        <plasmid evidence="7">pTHEOS02</plasmid>
    </source>
</reference>
<dbReference type="GO" id="GO:0006508">
    <property type="term" value="P:proteolysis"/>
    <property type="evidence" value="ECO:0007669"/>
    <property type="project" value="UniProtKB-KW"/>
</dbReference>
<dbReference type="Pfam" id="PF00082">
    <property type="entry name" value="Peptidase_S8"/>
    <property type="match status" value="1"/>
</dbReference>